<sequence>MKISLFTLELAIHCLASTIQKDSLAARSPQSSMPVETRRRKEPIHQRPMLCLKQMAKRMITSVPTPKRRTLTQLL</sequence>
<evidence type="ECO:0000313" key="3">
    <source>
        <dbReference type="EMBL" id="MBW48651.1"/>
    </source>
</evidence>
<proteinExistence type="predicted"/>
<feature type="region of interest" description="Disordered" evidence="1">
    <location>
        <begin position="23"/>
        <end position="45"/>
    </location>
</feature>
<dbReference type="AlphaFoldDB" id="A0A2M4B6N0"/>
<feature type="compositionally biased region" description="Basic and acidic residues" evidence="1">
    <location>
        <begin position="36"/>
        <end position="45"/>
    </location>
</feature>
<evidence type="ECO:0000256" key="1">
    <source>
        <dbReference type="SAM" id="MobiDB-lite"/>
    </source>
</evidence>
<protein>
    <submittedName>
        <fullName evidence="3">Putative secreted protein</fullName>
    </submittedName>
</protein>
<feature type="signal peptide" evidence="2">
    <location>
        <begin position="1"/>
        <end position="16"/>
    </location>
</feature>
<keyword evidence="2" id="KW-0732">Signal</keyword>
<organism evidence="3">
    <name type="scientific">Anopheles triannulatus</name>
    <dbReference type="NCBI Taxonomy" id="58253"/>
    <lineage>
        <taxon>Eukaryota</taxon>
        <taxon>Metazoa</taxon>
        <taxon>Ecdysozoa</taxon>
        <taxon>Arthropoda</taxon>
        <taxon>Hexapoda</taxon>
        <taxon>Insecta</taxon>
        <taxon>Pterygota</taxon>
        <taxon>Neoptera</taxon>
        <taxon>Endopterygota</taxon>
        <taxon>Diptera</taxon>
        <taxon>Nematocera</taxon>
        <taxon>Culicoidea</taxon>
        <taxon>Culicidae</taxon>
        <taxon>Anophelinae</taxon>
        <taxon>Anopheles</taxon>
    </lineage>
</organism>
<name>A0A2M4B6N0_9DIPT</name>
<dbReference type="EMBL" id="GGFK01015330">
    <property type="protein sequence ID" value="MBW48651.1"/>
    <property type="molecule type" value="Transcribed_RNA"/>
</dbReference>
<feature type="chain" id="PRO_5014772822" evidence="2">
    <location>
        <begin position="17"/>
        <end position="75"/>
    </location>
</feature>
<reference evidence="3" key="1">
    <citation type="submission" date="2018-01" db="EMBL/GenBank/DDBJ databases">
        <title>An insight into the sialome of Amazonian anophelines.</title>
        <authorList>
            <person name="Ribeiro J.M."/>
            <person name="Scarpassa V."/>
            <person name="Calvo E."/>
        </authorList>
    </citation>
    <scope>NUCLEOTIDE SEQUENCE</scope>
    <source>
        <tissue evidence="3">Salivary glands</tissue>
    </source>
</reference>
<evidence type="ECO:0000256" key="2">
    <source>
        <dbReference type="SAM" id="SignalP"/>
    </source>
</evidence>
<accession>A0A2M4B6N0</accession>